<feature type="compositionally biased region" description="Basic and acidic residues" evidence="1">
    <location>
        <begin position="75"/>
        <end position="93"/>
    </location>
</feature>
<sequence length="224" mass="24990">MCFCANIIKQLQKQQNDRLEVGSLQIQCSYSSQSSNPSHNHSLSHWVSGTIHSDKCFRLRRTGPRVRLRPPGRISQHESPEQRRSMSNDKEASRQTPHASPTTHNASLSTGGVFSPRVKAVDPQPAGPTLCKDREPLGLLCSRRVTPKESAPGEFTEVNKWVWNASVSHAEYLDTQALRKHVSGLSPGKQESTESPPACQQRESILSRHLLFRSECALRSTCEL</sequence>
<keyword evidence="3" id="KW-1185">Reference proteome</keyword>
<dbReference type="EMBL" id="CADEAL010000320">
    <property type="protein sequence ID" value="CAB1418384.1"/>
    <property type="molecule type" value="Genomic_DNA"/>
</dbReference>
<protein>
    <submittedName>
        <fullName evidence="2">Uncharacterized protein</fullName>
    </submittedName>
</protein>
<accession>A0A9N7YBL5</accession>
<proteinExistence type="predicted"/>
<feature type="compositionally biased region" description="Basic residues" evidence="1">
    <location>
        <begin position="61"/>
        <end position="70"/>
    </location>
</feature>
<feature type="compositionally biased region" description="Polar residues" evidence="1">
    <location>
        <begin position="94"/>
        <end position="112"/>
    </location>
</feature>
<evidence type="ECO:0000256" key="1">
    <source>
        <dbReference type="SAM" id="MobiDB-lite"/>
    </source>
</evidence>
<comment type="caution">
    <text evidence="2">The sequence shown here is derived from an EMBL/GenBank/DDBJ whole genome shotgun (WGS) entry which is preliminary data.</text>
</comment>
<organism evidence="2 3">
    <name type="scientific">Pleuronectes platessa</name>
    <name type="common">European plaice</name>
    <dbReference type="NCBI Taxonomy" id="8262"/>
    <lineage>
        <taxon>Eukaryota</taxon>
        <taxon>Metazoa</taxon>
        <taxon>Chordata</taxon>
        <taxon>Craniata</taxon>
        <taxon>Vertebrata</taxon>
        <taxon>Euteleostomi</taxon>
        <taxon>Actinopterygii</taxon>
        <taxon>Neopterygii</taxon>
        <taxon>Teleostei</taxon>
        <taxon>Neoteleostei</taxon>
        <taxon>Acanthomorphata</taxon>
        <taxon>Carangaria</taxon>
        <taxon>Pleuronectiformes</taxon>
        <taxon>Pleuronectoidei</taxon>
        <taxon>Pleuronectidae</taxon>
        <taxon>Pleuronectes</taxon>
    </lineage>
</organism>
<evidence type="ECO:0000313" key="3">
    <source>
        <dbReference type="Proteomes" id="UP001153269"/>
    </source>
</evidence>
<gene>
    <name evidence="2" type="ORF">PLEPLA_LOCUS6208</name>
</gene>
<reference evidence="2" key="1">
    <citation type="submission" date="2020-03" db="EMBL/GenBank/DDBJ databases">
        <authorList>
            <person name="Weist P."/>
        </authorList>
    </citation>
    <scope>NUCLEOTIDE SEQUENCE</scope>
</reference>
<evidence type="ECO:0000313" key="2">
    <source>
        <dbReference type="EMBL" id="CAB1418384.1"/>
    </source>
</evidence>
<dbReference type="AlphaFoldDB" id="A0A9N7YBL5"/>
<feature type="region of interest" description="Disordered" evidence="1">
    <location>
        <begin position="61"/>
        <end position="129"/>
    </location>
</feature>
<name>A0A9N7YBL5_PLEPL</name>
<dbReference type="Proteomes" id="UP001153269">
    <property type="component" value="Unassembled WGS sequence"/>
</dbReference>